<keyword evidence="5 13" id="KW-0812">Transmembrane</keyword>
<dbReference type="AlphaFoldDB" id="A0A915HQ79"/>
<evidence type="ECO:0000256" key="11">
    <source>
        <dbReference type="ARBA" id="ARBA00023201"/>
    </source>
</evidence>
<dbReference type="PANTHER" id="PTHR11690">
    <property type="entry name" value="AMILORIDE-SENSITIVE SODIUM CHANNEL-RELATED"/>
    <property type="match status" value="1"/>
</dbReference>
<evidence type="ECO:0000256" key="13">
    <source>
        <dbReference type="RuleBase" id="RU000679"/>
    </source>
</evidence>
<sequence>MLLQCFWKGVSFPCNASSKPIMFSDSYTDNGLCFTFEYDPEWIQNMSTKLDLSRRKSFTKSRPHDLSLFLDMKQHQRCGHPDLYKGEGFLITAFDKRTLAQTGMLQSSSFGIHPGYEYKLRIKTVLNTRRTEHLNRCTSKGYTPTDSKAELLAYTKGTCQGILLLNFIVQKCNCLPPFPHWFVPYANEANTGLNIEAFKFCSDSMAGLGCLTQHLYSLTVDLLGTDNRR</sequence>
<evidence type="ECO:0000313" key="14">
    <source>
        <dbReference type="Proteomes" id="UP000887565"/>
    </source>
</evidence>
<dbReference type="Proteomes" id="UP000887565">
    <property type="component" value="Unplaced"/>
</dbReference>
<keyword evidence="4 13" id="KW-0894">Sodium channel</keyword>
<keyword evidence="6" id="KW-1133">Transmembrane helix</keyword>
<evidence type="ECO:0000256" key="1">
    <source>
        <dbReference type="ARBA" id="ARBA00004141"/>
    </source>
</evidence>
<proteinExistence type="inferred from homology"/>
<reference evidence="15" key="1">
    <citation type="submission" date="2022-11" db="UniProtKB">
        <authorList>
            <consortium name="WormBaseParasite"/>
        </authorList>
    </citation>
    <scope>IDENTIFICATION</scope>
</reference>
<dbReference type="PANTHER" id="PTHR11690:SF300">
    <property type="entry name" value="PICKPOCKET PROTEIN 19"/>
    <property type="match status" value="1"/>
</dbReference>
<keyword evidence="8 13" id="KW-0406">Ion transport</keyword>
<comment type="similarity">
    <text evidence="2 13">Belongs to the amiloride-sensitive sodium channel (TC 1.A.6) family.</text>
</comment>
<keyword evidence="12 13" id="KW-0407">Ion channel</keyword>
<dbReference type="GO" id="GO:0015280">
    <property type="term" value="F:ligand-gated sodium channel activity"/>
    <property type="evidence" value="ECO:0007669"/>
    <property type="project" value="TreeGrafter"/>
</dbReference>
<evidence type="ECO:0000256" key="8">
    <source>
        <dbReference type="ARBA" id="ARBA00023065"/>
    </source>
</evidence>
<keyword evidence="11 13" id="KW-0739">Sodium transport</keyword>
<dbReference type="Gene3D" id="2.60.470.10">
    <property type="entry name" value="Acid-sensing ion channels like domains"/>
    <property type="match status" value="1"/>
</dbReference>
<dbReference type="GO" id="GO:0005886">
    <property type="term" value="C:plasma membrane"/>
    <property type="evidence" value="ECO:0007669"/>
    <property type="project" value="TreeGrafter"/>
</dbReference>
<accession>A0A915HQ79</accession>
<name>A0A915HQ79_ROMCU</name>
<evidence type="ECO:0000313" key="15">
    <source>
        <dbReference type="WBParaSite" id="nRc.2.0.1.t03512-RA"/>
    </source>
</evidence>
<keyword evidence="9" id="KW-0472">Membrane</keyword>
<keyword evidence="10" id="KW-0325">Glycoprotein</keyword>
<keyword evidence="3 13" id="KW-0813">Transport</keyword>
<keyword evidence="14" id="KW-1185">Reference proteome</keyword>
<keyword evidence="7" id="KW-0915">Sodium</keyword>
<evidence type="ECO:0000256" key="10">
    <source>
        <dbReference type="ARBA" id="ARBA00023180"/>
    </source>
</evidence>
<comment type="subcellular location">
    <subcellularLocation>
        <location evidence="1">Membrane</location>
        <topology evidence="1">Multi-pass membrane protein</topology>
    </subcellularLocation>
</comment>
<evidence type="ECO:0000256" key="7">
    <source>
        <dbReference type="ARBA" id="ARBA00023053"/>
    </source>
</evidence>
<evidence type="ECO:0000256" key="9">
    <source>
        <dbReference type="ARBA" id="ARBA00023136"/>
    </source>
</evidence>
<organism evidence="14 15">
    <name type="scientific">Romanomermis culicivorax</name>
    <name type="common">Nematode worm</name>
    <dbReference type="NCBI Taxonomy" id="13658"/>
    <lineage>
        <taxon>Eukaryota</taxon>
        <taxon>Metazoa</taxon>
        <taxon>Ecdysozoa</taxon>
        <taxon>Nematoda</taxon>
        <taxon>Enoplea</taxon>
        <taxon>Dorylaimia</taxon>
        <taxon>Mermithida</taxon>
        <taxon>Mermithoidea</taxon>
        <taxon>Mermithidae</taxon>
        <taxon>Romanomermis</taxon>
    </lineage>
</organism>
<evidence type="ECO:0000256" key="2">
    <source>
        <dbReference type="ARBA" id="ARBA00007193"/>
    </source>
</evidence>
<protein>
    <submittedName>
        <fullName evidence="15">Uncharacterized protein</fullName>
    </submittedName>
</protein>
<dbReference type="Pfam" id="PF00858">
    <property type="entry name" value="ASC"/>
    <property type="match status" value="1"/>
</dbReference>
<evidence type="ECO:0000256" key="12">
    <source>
        <dbReference type="ARBA" id="ARBA00023303"/>
    </source>
</evidence>
<evidence type="ECO:0000256" key="3">
    <source>
        <dbReference type="ARBA" id="ARBA00022448"/>
    </source>
</evidence>
<dbReference type="InterPro" id="IPR001873">
    <property type="entry name" value="ENaC"/>
</dbReference>
<evidence type="ECO:0000256" key="6">
    <source>
        <dbReference type="ARBA" id="ARBA00022989"/>
    </source>
</evidence>
<evidence type="ECO:0000256" key="4">
    <source>
        <dbReference type="ARBA" id="ARBA00022461"/>
    </source>
</evidence>
<dbReference type="WBParaSite" id="nRc.2.0.1.t03512-RA">
    <property type="protein sequence ID" value="nRc.2.0.1.t03512-RA"/>
    <property type="gene ID" value="nRc.2.0.1.g03512"/>
</dbReference>
<evidence type="ECO:0000256" key="5">
    <source>
        <dbReference type="ARBA" id="ARBA00022692"/>
    </source>
</evidence>